<proteinExistence type="inferred from homology"/>
<dbReference type="PRINTS" id="PR00344">
    <property type="entry name" value="BCTRLSENSOR"/>
</dbReference>
<evidence type="ECO:0000256" key="7">
    <source>
        <dbReference type="ARBA" id="ARBA00023012"/>
    </source>
</evidence>
<feature type="domain" description="PAC" evidence="14">
    <location>
        <begin position="599"/>
        <end position="650"/>
    </location>
</feature>
<comment type="caution">
    <text evidence="15">The sequence shown here is derived from an EMBL/GenBank/DDBJ whole genome shotgun (WGS) entry which is preliminary data.</text>
</comment>
<feature type="domain" description="Histidine kinase" evidence="12">
    <location>
        <begin position="1066"/>
        <end position="1289"/>
    </location>
</feature>
<dbReference type="CDD" id="cd17546">
    <property type="entry name" value="REC_hyHK_CKI1_RcsC-like"/>
    <property type="match status" value="1"/>
</dbReference>
<dbReference type="SUPFAM" id="SSF55874">
    <property type="entry name" value="ATPase domain of HSP90 chaperone/DNA topoisomerase II/histidine kinase"/>
    <property type="match status" value="1"/>
</dbReference>
<dbReference type="SMART" id="SM00091">
    <property type="entry name" value="PAS"/>
    <property type="match status" value="3"/>
</dbReference>
<dbReference type="Pfam" id="PF02518">
    <property type="entry name" value="HATPase_c"/>
    <property type="match status" value="1"/>
</dbReference>
<evidence type="ECO:0000259" key="14">
    <source>
        <dbReference type="PROSITE" id="PS50113"/>
    </source>
</evidence>
<dbReference type="Proteomes" id="UP000284841">
    <property type="component" value="Unassembled WGS sequence"/>
</dbReference>
<evidence type="ECO:0000256" key="3">
    <source>
        <dbReference type="ARBA" id="ARBA00012438"/>
    </source>
</evidence>
<organism evidence="15 16">
    <name type="scientific">Emergencia timonensis</name>
    <dbReference type="NCBI Taxonomy" id="1776384"/>
    <lineage>
        <taxon>Bacteria</taxon>
        <taxon>Bacillati</taxon>
        <taxon>Bacillota</taxon>
        <taxon>Clostridia</taxon>
        <taxon>Peptostreptococcales</taxon>
        <taxon>Anaerovoracaceae</taxon>
        <taxon>Emergencia</taxon>
    </lineage>
</organism>
<dbReference type="Gene3D" id="3.30.565.10">
    <property type="entry name" value="Histidine kinase-like ATPase, C-terminal domain"/>
    <property type="match status" value="1"/>
</dbReference>
<dbReference type="EC" id="2.7.13.3" evidence="3"/>
<dbReference type="InterPro" id="IPR035965">
    <property type="entry name" value="PAS-like_dom_sf"/>
</dbReference>
<dbReference type="PROSITE" id="PS50110">
    <property type="entry name" value="RESPONSE_REGULATORY"/>
    <property type="match status" value="1"/>
</dbReference>
<feature type="domain" description="PAC" evidence="14">
    <location>
        <begin position="224"/>
        <end position="275"/>
    </location>
</feature>
<feature type="modified residue" description="4-aspartylphosphate" evidence="10">
    <location>
        <position position="1365"/>
    </location>
</feature>
<dbReference type="CDD" id="cd16922">
    <property type="entry name" value="HATPase_EvgS-ArcB-TorS-like"/>
    <property type="match status" value="1"/>
</dbReference>
<evidence type="ECO:0000256" key="4">
    <source>
        <dbReference type="ARBA" id="ARBA00018672"/>
    </source>
</evidence>
<dbReference type="InterPro" id="IPR000700">
    <property type="entry name" value="PAS-assoc_C"/>
</dbReference>
<keyword evidence="5 10" id="KW-0597">Phosphoprotein</keyword>
<dbReference type="SMART" id="SM00086">
    <property type="entry name" value="PAC"/>
    <property type="match status" value="4"/>
</dbReference>
<evidence type="ECO:0000256" key="11">
    <source>
        <dbReference type="SAM" id="Coils"/>
    </source>
</evidence>
<reference evidence="15 16" key="1">
    <citation type="submission" date="2018-08" db="EMBL/GenBank/DDBJ databases">
        <title>A genome reference for cultivated species of the human gut microbiota.</title>
        <authorList>
            <person name="Zou Y."/>
            <person name="Xue W."/>
            <person name="Luo G."/>
        </authorList>
    </citation>
    <scope>NUCLEOTIDE SEQUENCE [LARGE SCALE GENOMIC DNA]</scope>
    <source>
        <strain evidence="15 16">AM07-24</strain>
    </source>
</reference>
<dbReference type="InterPro" id="IPR004358">
    <property type="entry name" value="Sig_transdc_His_kin-like_C"/>
</dbReference>
<dbReference type="PANTHER" id="PTHR45339">
    <property type="entry name" value="HYBRID SIGNAL TRANSDUCTION HISTIDINE KINASE J"/>
    <property type="match status" value="1"/>
</dbReference>
<dbReference type="SMART" id="SM00388">
    <property type="entry name" value="HisKA"/>
    <property type="match status" value="1"/>
</dbReference>
<dbReference type="SMART" id="SM00448">
    <property type="entry name" value="REC"/>
    <property type="match status" value="1"/>
</dbReference>
<dbReference type="FunFam" id="3.30.565.10:FF:000010">
    <property type="entry name" value="Sensor histidine kinase RcsC"/>
    <property type="match status" value="1"/>
</dbReference>
<keyword evidence="16" id="KW-1185">Reference proteome</keyword>
<dbReference type="RefSeq" id="WP_118336199.1">
    <property type="nucleotide sequence ID" value="NZ_AP025567.1"/>
</dbReference>
<gene>
    <name evidence="15" type="ORF">DW099_14840</name>
</gene>
<dbReference type="InterPro" id="IPR000014">
    <property type="entry name" value="PAS"/>
</dbReference>
<comment type="function">
    <text evidence="8">May play the central regulatory role in sporulation. It may be an element of the effector pathway responsible for the activation of sporulation genes in response to nutritional stress. Spo0A may act in concert with spo0H (a sigma factor) to control the expression of some genes that are critical to the sporulation process.</text>
</comment>
<dbReference type="InterPro" id="IPR036097">
    <property type="entry name" value="HisK_dim/P_sf"/>
</dbReference>
<dbReference type="InterPro" id="IPR003594">
    <property type="entry name" value="HATPase_dom"/>
</dbReference>
<keyword evidence="6" id="KW-0808">Transferase</keyword>
<evidence type="ECO:0000313" key="15">
    <source>
        <dbReference type="EMBL" id="RHJ86111.1"/>
    </source>
</evidence>
<dbReference type="OrthoDB" id="9790669at2"/>
<dbReference type="Gene3D" id="1.10.287.130">
    <property type="match status" value="1"/>
</dbReference>
<dbReference type="CDD" id="cd00082">
    <property type="entry name" value="HisKA"/>
    <property type="match status" value="1"/>
</dbReference>
<name>A0A415DZ59_9FIRM</name>
<dbReference type="GO" id="GO:0000155">
    <property type="term" value="F:phosphorelay sensor kinase activity"/>
    <property type="evidence" value="ECO:0007669"/>
    <property type="project" value="InterPro"/>
</dbReference>
<dbReference type="InterPro" id="IPR001789">
    <property type="entry name" value="Sig_transdc_resp-reg_receiver"/>
</dbReference>
<dbReference type="Pfam" id="PF00072">
    <property type="entry name" value="Response_reg"/>
    <property type="match status" value="1"/>
</dbReference>
<dbReference type="InterPro" id="IPR001610">
    <property type="entry name" value="PAC"/>
</dbReference>
<dbReference type="Pfam" id="PF08447">
    <property type="entry name" value="PAS_3"/>
    <property type="match status" value="2"/>
</dbReference>
<feature type="domain" description="PAC" evidence="14">
    <location>
        <begin position="724"/>
        <end position="779"/>
    </location>
</feature>
<keyword evidence="6" id="KW-0418">Kinase</keyword>
<dbReference type="PANTHER" id="PTHR45339:SF1">
    <property type="entry name" value="HYBRID SIGNAL TRANSDUCTION HISTIDINE KINASE J"/>
    <property type="match status" value="1"/>
</dbReference>
<dbReference type="SUPFAM" id="SSF55785">
    <property type="entry name" value="PYP-like sensor domain (PAS domain)"/>
    <property type="match status" value="5"/>
</dbReference>
<feature type="domain" description="Response regulatory" evidence="13">
    <location>
        <begin position="1313"/>
        <end position="1434"/>
    </location>
</feature>
<keyword evidence="11" id="KW-0175">Coiled coil</keyword>
<feature type="coiled-coil region" evidence="11">
    <location>
        <begin position="1029"/>
        <end position="1056"/>
    </location>
</feature>
<dbReference type="InterPro" id="IPR013655">
    <property type="entry name" value="PAS_fold_3"/>
</dbReference>
<dbReference type="PROSITE" id="PS50109">
    <property type="entry name" value="HIS_KIN"/>
    <property type="match status" value="1"/>
</dbReference>
<comment type="similarity">
    <text evidence="2">In the N-terminal section; belongs to the phytochrome family.</text>
</comment>
<dbReference type="InterPro" id="IPR011006">
    <property type="entry name" value="CheY-like_superfamily"/>
</dbReference>
<dbReference type="InterPro" id="IPR005467">
    <property type="entry name" value="His_kinase_dom"/>
</dbReference>
<dbReference type="Pfam" id="PF13426">
    <property type="entry name" value="PAS_9"/>
    <property type="match status" value="1"/>
</dbReference>
<dbReference type="CDD" id="cd00130">
    <property type="entry name" value="PAS"/>
    <property type="match status" value="3"/>
</dbReference>
<dbReference type="SUPFAM" id="SSF52172">
    <property type="entry name" value="CheY-like"/>
    <property type="match status" value="1"/>
</dbReference>
<evidence type="ECO:0000256" key="9">
    <source>
        <dbReference type="ARBA" id="ARBA00074306"/>
    </source>
</evidence>
<dbReference type="SMART" id="SM00387">
    <property type="entry name" value="HATPase_c"/>
    <property type="match status" value="1"/>
</dbReference>
<protein>
    <recommendedName>
        <fullName evidence="9">Circadian input-output histidine kinase CikA</fullName>
        <ecNumber evidence="3">2.7.13.3</ecNumber>
    </recommendedName>
    <alternativeName>
        <fullName evidence="4">Stage 0 sporulation protein A homolog</fullName>
    </alternativeName>
</protein>
<evidence type="ECO:0000256" key="8">
    <source>
        <dbReference type="ARBA" id="ARBA00024867"/>
    </source>
</evidence>
<evidence type="ECO:0000259" key="12">
    <source>
        <dbReference type="PROSITE" id="PS50109"/>
    </source>
</evidence>
<evidence type="ECO:0000256" key="6">
    <source>
        <dbReference type="ARBA" id="ARBA00022777"/>
    </source>
</evidence>
<dbReference type="InterPro" id="IPR003661">
    <property type="entry name" value="HisK_dim/P_dom"/>
</dbReference>
<dbReference type="NCBIfam" id="TIGR00229">
    <property type="entry name" value="sensory_box"/>
    <property type="match status" value="2"/>
</dbReference>
<evidence type="ECO:0000256" key="10">
    <source>
        <dbReference type="PROSITE-ProRule" id="PRU00169"/>
    </source>
</evidence>
<dbReference type="SUPFAM" id="SSF47384">
    <property type="entry name" value="Homodimeric domain of signal transducing histidine kinase"/>
    <property type="match status" value="1"/>
</dbReference>
<dbReference type="Gene3D" id="3.30.450.20">
    <property type="entry name" value="PAS domain"/>
    <property type="match status" value="4"/>
</dbReference>
<dbReference type="PROSITE" id="PS50113">
    <property type="entry name" value="PAC"/>
    <property type="match status" value="3"/>
</dbReference>
<dbReference type="EMBL" id="QRMS01000004">
    <property type="protein sequence ID" value="RHJ86111.1"/>
    <property type="molecule type" value="Genomic_DNA"/>
</dbReference>
<sequence>MDKMNQRPLELLKNFCYYNFIQRDYQRAAHCLSSDIHWFGTGENEEVHNRRQAVAYLKNEISSFPESYELEYIEESEKLLFGDIGSAYAKVNVTGGGLFLPCRISMTTCVEEGRTVICSLHISLPELMQQSGTYIPFSMAEGYVKEKAFDFFNEAISGGMIGGYVEEGFPFYFVNKAMLDYLDYESEAEFVTAIGGLIKNCVHPEDREKVSCELKDQLAQGDDYQVTYRMLKKDGSFIWVDNKGRASSLPNGRRAVYSICMDITPLIEANEDLERLNWEIQNLINAIPGGVVTFKILDNLVECLYFSEGVAQMCGYTSQEYRRELEKNGLGRMINENDLYRVVSAIEEAVNNDSGIDLTYRLNGKSGNETVWVNFQGRKLREEDGRPIIHGVIHNLSQESQLYVDLLNETDRIMFVADAQTREILYANDTAAKYRGHEIGSHIGEYCYRYLRGQEMPCSWCDVDRLNDNCLISSLETDLENGRTFKVRGKRIDWRGREAFVKYAEDITELLTAQEKAERQSEYQRNLYDTLPCGIVQFNTNNDGTVLCSYANRMCYTILGIDDSSCSLVETNMLDFVVEEDEEELLSRLQRVSNAETPEFFEHRIVRTDNSDAWISGVMTKIEDIDGRDLIQSVFYDITEQKKIENALKESKLRNTMALDSTGLAIWTYDVTNQTFCNTSKGAHIIDYDEKIEGSYRTVIGNGHIMTESIDDYITLHQAIEKGEPYSEAIIHFNPHKADIEWQKIRYSTIYDEKGAVVSAVGVGEDITPLMEAENRFTEELLYRQALRDKIIASYKLNLTQNIVASAETDFEHFEHITGESADKYFEMVYADIPDLHERERFRKMFSRKALLHSYASGTTTLNLENIRYFNSDKNLWLLTTAHIMKKPESSDIVCFIYCQDITYEKMLKNIMDTIIQTDYDFAIAIDGRTGMSTQFSTCDDCEEESMDLQSDMAKYEDFVKCRSKALIDEESRLQFLQQTSLDVVLQKLAEEDSYNLTYTMHNRAQDVRYKSLHYCYIDREYQTILCTRSDVTNILAEQERKNNELQAALHMAKEANNIKSDFMARMSHEIRTPLNAIIGLAEIQKLNKKDAEMCSDCADKTLSSAEYLLSLINDILDMSRIESGKIILAKEPFSCKDMIDDINAMIASQTKLKHIHYQFINSVQNDHFFRGDETRIKQILLNLLNNAIKFTADGGTVRLQYEVLTVMNGKGRIRFTVSDSGIGISKEFLKRIFEPFTQEHDGTITEYQGSGLGLAIARNLARLMDGDIAVESQIGQGTIFETTLCLEIAEGITELESEEFCQKSNADFKGKVFLLCEDHPLNTMVATKLLEAKGAKIIHAKDGKMGVRLFEESESSTFDVILMDIRMPVMDGLTAAKKIRSLSRPDADTVPIIAMTANAYAEDIEKSKEAGMNAHLAKPIEAQLLYSTIDQFLQE</sequence>
<comment type="catalytic activity">
    <reaction evidence="1">
        <text>ATP + protein L-histidine = ADP + protein N-phospho-L-histidine.</text>
        <dbReference type="EC" id="2.7.13.3"/>
    </reaction>
</comment>
<evidence type="ECO:0000256" key="2">
    <source>
        <dbReference type="ARBA" id="ARBA00006402"/>
    </source>
</evidence>
<evidence type="ECO:0000256" key="1">
    <source>
        <dbReference type="ARBA" id="ARBA00000085"/>
    </source>
</evidence>
<evidence type="ECO:0000259" key="13">
    <source>
        <dbReference type="PROSITE" id="PS50110"/>
    </source>
</evidence>
<dbReference type="Pfam" id="PF00512">
    <property type="entry name" value="HisKA"/>
    <property type="match status" value="1"/>
</dbReference>
<dbReference type="InterPro" id="IPR036890">
    <property type="entry name" value="HATPase_C_sf"/>
</dbReference>
<dbReference type="Gene3D" id="3.40.50.2300">
    <property type="match status" value="1"/>
</dbReference>
<dbReference type="STRING" id="1776384.GCA_900086585_01634"/>
<evidence type="ECO:0000313" key="16">
    <source>
        <dbReference type="Proteomes" id="UP000284841"/>
    </source>
</evidence>
<accession>A0A415DZ59</accession>
<keyword evidence="7" id="KW-0902">Two-component regulatory system</keyword>
<evidence type="ECO:0000256" key="5">
    <source>
        <dbReference type="ARBA" id="ARBA00022553"/>
    </source>
</evidence>